<dbReference type="Proteomes" id="UP000287410">
    <property type="component" value="Unassembled WGS sequence"/>
</dbReference>
<dbReference type="EMBL" id="PIPN01000001">
    <property type="protein sequence ID" value="RUO31997.1"/>
    <property type="molecule type" value="Genomic_DNA"/>
</dbReference>
<dbReference type="RefSeq" id="WP_126788199.1">
    <property type="nucleotide sequence ID" value="NZ_PIPN01000001.1"/>
</dbReference>
<keyword evidence="3" id="KW-1185">Reference proteome</keyword>
<reference evidence="2 3" key="1">
    <citation type="journal article" date="2018" name="Front. Microbiol.">
        <title>Genome-Based Analysis Reveals the Taxonomy and Diversity of the Family Idiomarinaceae.</title>
        <authorList>
            <person name="Liu Y."/>
            <person name="Lai Q."/>
            <person name="Shao Z."/>
        </authorList>
    </citation>
    <scope>NUCLEOTIDE SEQUENCE [LARGE SCALE GENOMIC DNA]</scope>
    <source>
        <strain evidence="2 3">GBSy1</strain>
    </source>
</reference>
<dbReference type="Pfam" id="PF19942">
    <property type="entry name" value="DUF6404"/>
    <property type="match status" value="1"/>
</dbReference>
<keyword evidence="1" id="KW-0812">Transmembrane</keyword>
<gene>
    <name evidence="2" type="ORF">CWE12_03125</name>
</gene>
<evidence type="ECO:0008006" key="4">
    <source>
        <dbReference type="Google" id="ProtNLM"/>
    </source>
</evidence>
<feature type="transmembrane region" description="Helical" evidence="1">
    <location>
        <begin position="51"/>
        <end position="70"/>
    </location>
</feature>
<name>A0ABY0C330_9GAMM</name>
<keyword evidence="1" id="KW-0472">Membrane</keyword>
<feature type="transmembrane region" description="Helical" evidence="1">
    <location>
        <begin position="76"/>
        <end position="100"/>
    </location>
</feature>
<dbReference type="InterPro" id="IPR045644">
    <property type="entry name" value="DUF6404"/>
</dbReference>
<organism evidence="2 3">
    <name type="scientific">Aliidiomarina sedimenti</name>
    <dbReference type="NCBI Taxonomy" id="1933879"/>
    <lineage>
        <taxon>Bacteria</taxon>
        <taxon>Pseudomonadati</taxon>
        <taxon>Pseudomonadota</taxon>
        <taxon>Gammaproteobacteria</taxon>
        <taxon>Alteromonadales</taxon>
        <taxon>Idiomarinaceae</taxon>
        <taxon>Aliidiomarina</taxon>
    </lineage>
</organism>
<evidence type="ECO:0000313" key="2">
    <source>
        <dbReference type="EMBL" id="RUO31997.1"/>
    </source>
</evidence>
<evidence type="ECO:0000256" key="1">
    <source>
        <dbReference type="SAM" id="Phobius"/>
    </source>
</evidence>
<evidence type="ECO:0000313" key="3">
    <source>
        <dbReference type="Proteomes" id="UP000287410"/>
    </source>
</evidence>
<protein>
    <recommendedName>
        <fullName evidence="4">DUF2628 domain-containing protein</fullName>
    </recommendedName>
</protein>
<comment type="caution">
    <text evidence="2">The sequence shown here is derived from an EMBL/GenBank/DDBJ whole genome shotgun (WGS) entry which is preliminary data.</text>
</comment>
<accession>A0ABY0C330</accession>
<sequence length="127" mass="14486">MSFEIRKQAAMQELKASGIWKSNSMPPALIILWKLGIKAKPPHYKRFMQNALPLGVWFAVVWGLLMWFLQWRHQGFPVSAAIVTALVGGVFFGVFMAAYYRWSARKHQLSDWVDLPVQDGQSYSQAG</sequence>
<keyword evidence="1" id="KW-1133">Transmembrane helix</keyword>
<proteinExistence type="predicted"/>